<evidence type="ECO:0000256" key="15">
    <source>
        <dbReference type="ARBA" id="ARBA00023053"/>
    </source>
</evidence>
<dbReference type="InterPro" id="IPR017441">
    <property type="entry name" value="Protein_kinase_ATP_BS"/>
</dbReference>
<dbReference type="STRING" id="9402.L5L3F5"/>
<feature type="transmembrane region" description="Helical" evidence="27">
    <location>
        <begin position="1023"/>
        <end position="1042"/>
    </location>
</feature>
<keyword evidence="24 25" id="KW-0539">Nucleus</keyword>
<feature type="region of interest" description="Disordered" evidence="28">
    <location>
        <begin position="667"/>
        <end position="708"/>
    </location>
</feature>
<feature type="transmembrane region" description="Helical" evidence="27">
    <location>
        <begin position="1395"/>
        <end position="1414"/>
    </location>
</feature>
<feature type="domain" description="T-box" evidence="30">
    <location>
        <begin position="1"/>
        <end position="161"/>
    </location>
</feature>
<dbReference type="PANTHER" id="PTHR11453">
    <property type="entry name" value="ANION EXCHANGE PROTEIN"/>
    <property type="match status" value="1"/>
</dbReference>
<keyword evidence="22" id="KW-0325">Glycoprotein</keyword>
<evidence type="ECO:0000256" key="23">
    <source>
        <dbReference type="ARBA" id="ARBA00023201"/>
    </source>
</evidence>
<dbReference type="SUPFAM" id="SSF49417">
    <property type="entry name" value="p53-like transcription factors"/>
    <property type="match status" value="1"/>
</dbReference>
<feature type="region of interest" description="Disordered" evidence="28">
    <location>
        <begin position="914"/>
        <end position="958"/>
    </location>
</feature>
<evidence type="ECO:0000256" key="20">
    <source>
        <dbReference type="ARBA" id="ARBA00023159"/>
    </source>
</evidence>
<feature type="transmembrane region" description="Helical" evidence="27">
    <location>
        <begin position="1111"/>
        <end position="1129"/>
    </location>
</feature>
<dbReference type="Pfam" id="PF16176">
    <property type="entry name" value="T-box_assoc"/>
    <property type="match status" value="1"/>
</dbReference>
<dbReference type="GO" id="GO:0008510">
    <property type="term" value="F:sodium:bicarbonate symporter activity"/>
    <property type="evidence" value="ECO:0007669"/>
    <property type="project" value="TreeGrafter"/>
</dbReference>
<feature type="transmembrane region" description="Helical" evidence="27">
    <location>
        <begin position="1081"/>
        <end position="1104"/>
    </location>
</feature>
<dbReference type="InterPro" id="IPR008967">
    <property type="entry name" value="p53-like_TF_DNA-bd_sf"/>
</dbReference>
<dbReference type="Gene3D" id="2.60.40.820">
    <property type="entry name" value="Transcription factor, T-box"/>
    <property type="match status" value="1"/>
</dbReference>
<keyword evidence="17 25" id="KW-0238">DNA-binding</keyword>
<comment type="subcellular location">
    <subcellularLocation>
        <location evidence="3">Apical cell membrane</location>
    </subcellularLocation>
    <subcellularLocation>
        <location evidence="2">Basolateral cell membrane</location>
    </subcellularLocation>
    <subcellularLocation>
        <location evidence="4">Cell membrane</location>
        <topology evidence="4">Multi-pass membrane protein</topology>
    </subcellularLocation>
    <subcellularLocation>
        <location evidence="27">Membrane</location>
        <topology evidence="27">Multi-pass membrane protein</topology>
    </subcellularLocation>
    <subcellularLocation>
        <location evidence="1 25">Nucleus</location>
    </subcellularLocation>
</comment>
<evidence type="ECO:0000256" key="1">
    <source>
        <dbReference type="ARBA" id="ARBA00004123"/>
    </source>
</evidence>
<dbReference type="Proteomes" id="UP000010552">
    <property type="component" value="Unassembled WGS sequence"/>
</dbReference>
<evidence type="ECO:0000256" key="18">
    <source>
        <dbReference type="ARBA" id="ARBA00023136"/>
    </source>
</evidence>
<feature type="transmembrane region" description="Helical" evidence="27">
    <location>
        <begin position="1335"/>
        <end position="1359"/>
    </location>
</feature>
<dbReference type="PRINTS" id="PR00937">
    <property type="entry name" value="TBOX"/>
</dbReference>
<dbReference type="GO" id="GO:0008509">
    <property type="term" value="F:monoatomic anion transmembrane transporter activity"/>
    <property type="evidence" value="ECO:0007669"/>
    <property type="project" value="InterPro"/>
</dbReference>
<keyword evidence="8" id="KW-0678">Repressor</keyword>
<evidence type="ECO:0000256" key="26">
    <source>
        <dbReference type="PROSITE-ProRule" id="PRU10141"/>
    </source>
</evidence>
<evidence type="ECO:0000313" key="31">
    <source>
        <dbReference type="EMBL" id="ELK17935.1"/>
    </source>
</evidence>
<dbReference type="GO" id="GO:0045892">
    <property type="term" value="P:negative regulation of DNA-templated transcription"/>
    <property type="evidence" value="ECO:0007669"/>
    <property type="project" value="UniProtKB-ARBA"/>
</dbReference>
<feature type="compositionally biased region" description="Basic residues" evidence="28">
    <location>
        <begin position="433"/>
        <end position="450"/>
    </location>
</feature>
<keyword evidence="10" id="KW-0597">Phosphoprotein</keyword>
<dbReference type="GO" id="GO:0051453">
    <property type="term" value="P:regulation of intracellular pH"/>
    <property type="evidence" value="ECO:0007669"/>
    <property type="project" value="TreeGrafter"/>
</dbReference>
<keyword evidence="26" id="KW-0547">Nucleotide-binding</keyword>
<feature type="transmembrane region" description="Helical" evidence="27">
    <location>
        <begin position="1488"/>
        <end position="1507"/>
    </location>
</feature>
<evidence type="ECO:0000256" key="3">
    <source>
        <dbReference type="ARBA" id="ARBA00004221"/>
    </source>
</evidence>
<evidence type="ECO:0000256" key="4">
    <source>
        <dbReference type="ARBA" id="ARBA00004651"/>
    </source>
</evidence>
<feature type="transmembrane region" description="Helical" evidence="27">
    <location>
        <begin position="1421"/>
        <end position="1440"/>
    </location>
</feature>
<keyword evidence="26" id="KW-0067">ATP-binding</keyword>
<feature type="compositionally biased region" description="Low complexity" evidence="28">
    <location>
        <begin position="692"/>
        <end position="708"/>
    </location>
</feature>
<evidence type="ECO:0000256" key="25">
    <source>
        <dbReference type="PROSITE-ProRule" id="PRU00201"/>
    </source>
</evidence>
<evidence type="ECO:0000256" key="12">
    <source>
        <dbReference type="ARBA" id="ARBA00022843"/>
    </source>
</evidence>
<dbReference type="GO" id="GO:0005452">
    <property type="term" value="F:solute:inorganic anion antiporter activity"/>
    <property type="evidence" value="ECO:0007669"/>
    <property type="project" value="InterPro"/>
</dbReference>
<keyword evidence="12" id="KW-0832">Ubl conjugation</keyword>
<feature type="compositionally biased region" description="Low complexity" evidence="28">
    <location>
        <begin position="370"/>
        <end position="381"/>
    </location>
</feature>
<proteinExistence type="inferred from homology"/>
<keyword evidence="21" id="KW-0804">Transcription</keyword>
<keyword evidence="6 27" id="KW-0813">Transport</keyword>
<dbReference type="PROSITE" id="PS50252">
    <property type="entry name" value="TBOX_3"/>
    <property type="match status" value="1"/>
</dbReference>
<dbReference type="InterPro" id="IPR016152">
    <property type="entry name" value="PTrfase/Anion_transptr"/>
</dbReference>
<dbReference type="NCBIfam" id="TIGR00834">
    <property type="entry name" value="ae"/>
    <property type="match status" value="1"/>
</dbReference>
<evidence type="ECO:0000256" key="9">
    <source>
        <dbReference type="ARBA" id="ARBA00022499"/>
    </source>
</evidence>
<dbReference type="GO" id="GO:0005524">
    <property type="term" value="F:ATP binding"/>
    <property type="evidence" value="ECO:0007669"/>
    <property type="project" value="UniProtKB-UniRule"/>
</dbReference>
<feature type="compositionally biased region" description="Polar residues" evidence="28">
    <location>
        <begin position="766"/>
        <end position="777"/>
    </location>
</feature>
<evidence type="ECO:0000256" key="7">
    <source>
        <dbReference type="ARBA" id="ARBA00022475"/>
    </source>
</evidence>
<dbReference type="SUPFAM" id="SSF48371">
    <property type="entry name" value="ARM repeat"/>
    <property type="match status" value="1"/>
</dbReference>
<evidence type="ECO:0000256" key="11">
    <source>
        <dbReference type="ARBA" id="ARBA00022692"/>
    </source>
</evidence>
<keyword evidence="15" id="KW-0915">Sodium</keyword>
<evidence type="ECO:0000256" key="8">
    <source>
        <dbReference type="ARBA" id="ARBA00022491"/>
    </source>
</evidence>
<keyword evidence="18 27" id="KW-0472">Membrane</keyword>
<dbReference type="Pfam" id="PF00907">
    <property type="entry name" value="T-box"/>
    <property type="match status" value="1"/>
</dbReference>
<dbReference type="InterPro" id="IPR018186">
    <property type="entry name" value="TF_T-box_CS"/>
</dbReference>
<dbReference type="GO" id="GO:0003677">
    <property type="term" value="F:DNA binding"/>
    <property type="evidence" value="ECO:0007669"/>
    <property type="project" value="UniProtKB-UniRule"/>
</dbReference>
<dbReference type="FunFam" id="3.40.930.10:FF:000001">
    <property type="entry name" value="Anion exchange protein"/>
    <property type="match status" value="1"/>
</dbReference>
<dbReference type="GO" id="GO:0072676">
    <property type="term" value="P:lymphocyte migration"/>
    <property type="evidence" value="ECO:0007669"/>
    <property type="project" value="UniProtKB-ARBA"/>
</dbReference>
<dbReference type="InterPro" id="IPR008266">
    <property type="entry name" value="Tyr_kinase_AS"/>
</dbReference>
<evidence type="ECO:0000256" key="24">
    <source>
        <dbReference type="ARBA" id="ARBA00023242"/>
    </source>
</evidence>
<feature type="transmembrane region" description="Helical" evidence="27">
    <location>
        <begin position="1247"/>
        <end position="1264"/>
    </location>
</feature>
<keyword evidence="20" id="KW-0010">Activator</keyword>
<feature type="transmembrane region" description="Helical" evidence="27">
    <location>
        <begin position="1295"/>
        <end position="1314"/>
    </location>
</feature>
<gene>
    <name evidence="31" type="ORF">PAL_GLEAN10012777</name>
</gene>
<keyword evidence="16 27" id="KW-0406">Ion transport</keyword>
<feature type="transmembrane region" description="Helical" evidence="27">
    <location>
        <begin position="994"/>
        <end position="1016"/>
    </location>
</feature>
<feature type="region of interest" description="Disordered" evidence="28">
    <location>
        <begin position="432"/>
        <end position="470"/>
    </location>
</feature>
<protein>
    <recommendedName>
        <fullName evidence="27">Anion exchange protein</fullName>
    </recommendedName>
</protein>
<keyword evidence="7" id="KW-1003">Cell membrane</keyword>
<evidence type="ECO:0000256" key="13">
    <source>
        <dbReference type="ARBA" id="ARBA00022989"/>
    </source>
</evidence>
<dbReference type="InterPro" id="IPR003020">
    <property type="entry name" value="HCO3_transpt_euk"/>
</dbReference>
<dbReference type="PROSITE" id="PS00107">
    <property type="entry name" value="PROTEIN_KINASE_ATP"/>
    <property type="match status" value="1"/>
</dbReference>
<feature type="region of interest" description="Disordered" evidence="28">
    <location>
        <begin position="363"/>
        <end position="383"/>
    </location>
</feature>
<dbReference type="SUPFAM" id="SSF56112">
    <property type="entry name" value="Protein kinase-like (PK-like)"/>
    <property type="match status" value="1"/>
</dbReference>
<dbReference type="Gene3D" id="3.40.930.10">
    <property type="entry name" value="Mannitol-specific EII, Chain A"/>
    <property type="match status" value="1"/>
</dbReference>
<dbReference type="InterPro" id="IPR046360">
    <property type="entry name" value="T-box_DNA-bd"/>
</dbReference>
<evidence type="ECO:0000256" key="17">
    <source>
        <dbReference type="ARBA" id="ARBA00023125"/>
    </source>
</evidence>
<evidence type="ECO:0000256" key="16">
    <source>
        <dbReference type="ARBA" id="ARBA00023065"/>
    </source>
</evidence>
<feature type="transmembrane region" description="Helical" evidence="27">
    <location>
        <begin position="1209"/>
        <end position="1227"/>
    </location>
</feature>
<dbReference type="GO" id="GO:0000981">
    <property type="term" value="F:DNA-binding transcription factor activity, RNA polymerase II-specific"/>
    <property type="evidence" value="ECO:0007669"/>
    <property type="project" value="UniProtKB-ARBA"/>
</dbReference>
<dbReference type="PROSITE" id="PS01264">
    <property type="entry name" value="TBOX_2"/>
    <property type="match status" value="1"/>
</dbReference>
<dbReference type="InterPro" id="IPR016024">
    <property type="entry name" value="ARM-type_fold"/>
</dbReference>
<dbReference type="Pfam" id="PF07565">
    <property type="entry name" value="Band_3_cyto"/>
    <property type="match status" value="2"/>
</dbReference>
<organism evidence="31 32">
    <name type="scientific">Pteropus alecto</name>
    <name type="common">Black flying fox</name>
    <dbReference type="NCBI Taxonomy" id="9402"/>
    <lineage>
        <taxon>Eukaryota</taxon>
        <taxon>Metazoa</taxon>
        <taxon>Chordata</taxon>
        <taxon>Craniata</taxon>
        <taxon>Vertebrata</taxon>
        <taxon>Euteleostomi</taxon>
        <taxon>Mammalia</taxon>
        <taxon>Eutheria</taxon>
        <taxon>Laurasiatheria</taxon>
        <taxon>Chiroptera</taxon>
        <taxon>Yinpterochiroptera</taxon>
        <taxon>Pteropodoidea</taxon>
        <taxon>Pteropodidae</taxon>
        <taxon>Pteropodinae</taxon>
        <taxon>Pteropus</taxon>
    </lineage>
</organism>
<dbReference type="InParanoid" id="L5L3F5"/>
<evidence type="ECO:0000313" key="32">
    <source>
        <dbReference type="Proteomes" id="UP000010552"/>
    </source>
</evidence>
<dbReference type="PROSITE" id="PS00109">
    <property type="entry name" value="PROTEIN_KINASE_TYR"/>
    <property type="match status" value="1"/>
</dbReference>
<keyword evidence="9" id="KW-1017">Isopeptide bond</keyword>
<evidence type="ECO:0000256" key="14">
    <source>
        <dbReference type="ARBA" id="ARBA00023015"/>
    </source>
</evidence>
<comment type="caution">
    <text evidence="25">Lacks conserved residue(s) required for the propagation of feature annotation.</text>
</comment>
<accession>L5L3F5</accession>
<dbReference type="InterPro" id="IPR036960">
    <property type="entry name" value="T-box_sf"/>
</dbReference>
<dbReference type="PRINTS" id="PR01231">
    <property type="entry name" value="HCO3TRNSPORT"/>
</dbReference>
<keyword evidence="11 27" id="KW-0812">Transmembrane</keyword>
<dbReference type="GO" id="GO:0004672">
    <property type="term" value="F:protein kinase activity"/>
    <property type="evidence" value="ECO:0007669"/>
    <property type="project" value="InterPro"/>
</dbReference>
<evidence type="ECO:0000259" key="30">
    <source>
        <dbReference type="PROSITE" id="PS50252"/>
    </source>
</evidence>
<dbReference type="Gene3D" id="1.10.287.570">
    <property type="entry name" value="Helical hairpin bin"/>
    <property type="match status" value="1"/>
</dbReference>
<dbReference type="GO" id="GO:0045893">
    <property type="term" value="P:positive regulation of DNA-templated transcription"/>
    <property type="evidence" value="ECO:0007669"/>
    <property type="project" value="InterPro"/>
</dbReference>
<dbReference type="Gene3D" id="1.25.10.10">
    <property type="entry name" value="Leucine-rich Repeat Variant"/>
    <property type="match status" value="1"/>
</dbReference>
<dbReference type="SUPFAM" id="SSF55804">
    <property type="entry name" value="Phoshotransferase/anion transport protein"/>
    <property type="match status" value="2"/>
</dbReference>
<dbReference type="GO" id="GO:0016323">
    <property type="term" value="C:basolateral plasma membrane"/>
    <property type="evidence" value="ECO:0007669"/>
    <property type="project" value="UniProtKB-SubCell"/>
</dbReference>
<dbReference type="GO" id="GO:0060117">
    <property type="term" value="P:auditory receptor cell development"/>
    <property type="evidence" value="ECO:0007669"/>
    <property type="project" value="TreeGrafter"/>
</dbReference>
<name>L5L3F5_PTEAL</name>
<comment type="similarity">
    <text evidence="5 27">Belongs to the anion exchanger (TC 2.A.31) family.</text>
</comment>
<feature type="region of interest" description="Disordered" evidence="28">
    <location>
        <begin position="766"/>
        <end position="793"/>
    </location>
</feature>
<keyword evidence="13 27" id="KW-1133">Transmembrane helix</keyword>
<evidence type="ECO:0000256" key="21">
    <source>
        <dbReference type="ARBA" id="ARBA00023163"/>
    </source>
</evidence>
<evidence type="ECO:0000256" key="28">
    <source>
        <dbReference type="SAM" id="MobiDB-lite"/>
    </source>
</evidence>
<dbReference type="Pfam" id="PF00069">
    <property type="entry name" value="Pkinase"/>
    <property type="match status" value="1"/>
</dbReference>
<reference evidence="32" key="1">
    <citation type="journal article" date="2013" name="Science">
        <title>Comparative analysis of bat genomes provides insight into the evolution of flight and immunity.</title>
        <authorList>
            <person name="Zhang G."/>
            <person name="Cowled C."/>
            <person name="Shi Z."/>
            <person name="Huang Z."/>
            <person name="Bishop-Lilly K.A."/>
            <person name="Fang X."/>
            <person name="Wynne J.W."/>
            <person name="Xiong Z."/>
            <person name="Baker M.L."/>
            <person name="Zhao W."/>
            <person name="Tachedjian M."/>
            <person name="Zhu Y."/>
            <person name="Zhou P."/>
            <person name="Jiang X."/>
            <person name="Ng J."/>
            <person name="Yang L."/>
            <person name="Wu L."/>
            <person name="Xiao J."/>
            <person name="Feng Y."/>
            <person name="Chen Y."/>
            <person name="Sun X."/>
            <person name="Zhang Y."/>
            <person name="Marsh G.A."/>
            <person name="Crameri G."/>
            <person name="Broder C.C."/>
            <person name="Frey K.G."/>
            <person name="Wang L.F."/>
            <person name="Wang J."/>
        </authorList>
    </citation>
    <scope>NUCLEOTIDE SEQUENCE [LARGE SCALE GENOMIC DNA]</scope>
</reference>
<keyword evidence="19" id="KW-1015">Disulfide bond</keyword>
<dbReference type="PANTHER" id="PTHR11453:SF105">
    <property type="entry name" value="SODIUM BICARBONATE COTRANSPORTER 3"/>
    <property type="match status" value="1"/>
</dbReference>
<dbReference type="FunFam" id="1.10.287.570:FF:000001">
    <property type="entry name" value="Anion exchange protein"/>
    <property type="match status" value="1"/>
</dbReference>
<dbReference type="FunFam" id="3.30.200.20:FF:000339">
    <property type="entry name" value="serine/threonine-protein kinase Nek10"/>
    <property type="match status" value="1"/>
</dbReference>
<evidence type="ECO:0000256" key="2">
    <source>
        <dbReference type="ARBA" id="ARBA00004187"/>
    </source>
</evidence>
<dbReference type="InterPro" id="IPR011009">
    <property type="entry name" value="Kinase-like_dom_sf"/>
</dbReference>
<dbReference type="eggNOG" id="KOG1172">
    <property type="taxonomic scope" value="Eukaryota"/>
</dbReference>
<dbReference type="Pfam" id="PF00955">
    <property type="entry name" value="HCO3_cotransp"/>
    <property type="match status" value="1"/>
</dbReference>
<dbReference type="InterPro" id="IPR011531">
    <property type="entry name" value="HCO3_transpt-like_TM_dom"/>
</dbReference>
<evidence type="ECO:0000259" key="29">
    <source>
        <dbReference type="PROSITE" id="PS50011"/>
    </source>
</evidence>
<feature type="domain" description="Protein kinase" evidence="29">
    <location>
        <begin position="1977"/>
        <end position="2306"/>
    </location>
</feature>
<dbReference type="InterPro" id="IPR000719">
    <property type="entry name" value="Prot_kinase_dom"/>
</dbReference>
<feature type="binding site" evidence="26">
    <location>
        <position position="2119"/>
    </location>
    <ligand>
        <name>ATP</name>
        <dbReference type="ChEBI" id="CHEBI:30616"/>
    </ligand>
</feature>
<evidence type="ECO:0000256" key="6">
    <source>
        <dbReference type="ARBA" id="ARBA00022448"/>
    </source>
</evidence>
<dbReference type="EMBL" id="KB030368">
    <property type="protein sequence ID" value="ELK17935.1"/>
    <property type="molecule type" value="Genomic_DNA"/>
</dbReference>
<feature type="compositionally biased region" description="Basic and acidic residues" evidence="28">
    <location>
        <begin position="451"/>
        <end position="463"/>
    </location>
</feature>
<evidence type="ECO:0000256" key="22">
    <source>
        <dbReference type="ARBA" id="ARBA00023180"/>
    </source>
</evidence>
<evidence type="ECO:0000256" key="10">
    <source>
        <dbReference type="ARBA" id="ARBA00022553"/>
    </source>
</evidence>
<evidence type="ECO:0000256" key="5">
    <source>
        <dbReference type="ARBA" id="ARBA00010993"/>
    </source>
</evidence>
<feature type="compositionally biased region" description="Polar residues" evidence="28">
    <location>
        <begin position="938"/>
        <end position="948"/>
    </location>
</feature>
<dbReference type="GO" id="GO:0016324">
    <property type="term" value="C:apical plasma membrane"/>
    <property type="evidence" value="ECO:0007669"/>
    <property type="project" value="UniProtKB-SubCell"/>
</dbReference>
<dbReference type="SMART" id="SM00425">
    <property type="entry name" value="TBOX"/>
    <property type="match status" value="1"/>
</dbReference>
<dbReference type="FunFam" id="2.60.40.820:FF:000011">
    <property type="entry name" value="T-box transcription factor TBX21"/>
    <property type="match status" value="1"/>
</dbReference>
<dbReference type="InterPro" id="IPR013769">
    <property type="entry name" value="Band3_cytoplasmic_dom"/>
</dbReference>
<feature type="compositionally biased region" description="Pro residues" evidence="28">
    <location>
        <begin position="681"/>
        <end position="691"/>
    </location>
</feature>
<dbReference type="GO" id="GO:0005634">
    <property type="term" value="C:nucleus"/>
    <property type="evidence" value="ECO:0007669"/>
    <property type="project" value="UniProtKB-SubCell"/>
</dbReference>
<keyword evidence="32" id="KW-1185">Reference proteome</keyword>
<keyword evidence="23" id="KW-0739">Sodium transport</keyword>
<sequence>MFPFLSFNINGLNPAAHYNVFVEVVLADPNHWRFQGGKWVTCGKADNNMQGNKMYVHPESPNTGSHWMRQEISFGKLKLTNNKGANNNNTQMIVLQSLHKYQPRLHIVEVTEDGVEDLNEPSKTQTFTFSETQFIAVTAYQNTDITQLKIDHNPFAKGFRDNYDSMYTASENDRLTPSPTDSPRSHQIVPGGRYGVQSFFPEPFVNTLPQARYYNGERTVPQTNGLLSPQQNEEVANPPQRWLVTPVQQPGTNKLDIGSYESEYTSSTLLPYGIKSLPLQTSHALGYYPDPAFSTMAGWGSRGSYQRKMAAGLPWTSRTSPPVFSDDQLSKEKVKEEISSSWIETPPSIKSLDSNDSGVYTSACKRRRLSPSTSSNENSPSIKCEDINTEEYSKDTSKGMGGWAKYKSIDFYKLDICHRAVYIGVHVPFSKEGRRRHRHRGHKHHHRRRKDKESDKEDGRESPSYDTPSQRVQFILGTEDDDEEHIPHDLFTEMDELCYRDGEEYEWKETARWLKFEEDVEDGGDRWSKPYVATLSLHSLFELRSCILNGTVMLDMRASTLDEIADMVLDNMIASGQLDESIRENVREALLKRHHHQNEKRFASRIPLVRSFADIGKKHSDPHLLERNGEGLSASRHSLRTGLSASNLSLRGESPLSLLLSHLLPSSRAGTPAGSRCTTPVPTPQNSPPSSPSNSRLTTRSSQQSQLQAPELLVSPASDDIPTVVIHPPEEDLEALKGQEQKNEENVDITPGNYSKSSMCILASPQSAPGNLDNSKSGEIKGNGSGGSRENSTVDFSKVDMNFMRKIPSGAEASNVLVGEVDFLERPIIAFVRLAPAVLLSGLTEVPVPTRFLFLLLGPAGKAPQYHEIGRSIATLMTDEIFHDVAYKAKDRNDLLSGIDEFLDQVTVLPPGEWDPSIRIEPPKSVPSQEKRKIPVFSNGSAPSSGETPNEAAHHAGPELQRTGRLFGGLILDIKRKAPFFLSDFKDALSLQCLASILFLYCACMSPVITFGGLLGEATEGRISAIESLFGASLTGIAYSLFAGQPLTILGSTGPVLVFEKILFKFCRDYQLSYLSLRTSIGLWTSFLCIVLVATDASSLVCYITRFTEEAFAALICIIFIYEALEKLFHLGEIYAFNMHNNLDELTSYSCVCIEPPSPSNETLNAWKEKNLTAHDISWGNLTVSECKTFHGVFIGSACGLHGPYIPDVLFWCVILFFTTFFLSSFLKQFKTKRYFPTKVRSTISDFAIFLTIVIMVAIDYLVGVPSPKLQVPEKFEPTDPNRGWFISPLGENPWWTLLIAAIPALLCTILIFMDQQITAVIINRKEHKLKKGAGYHLDLLVVGVMLGVCSVMGLPWFVAATVLSISHVNSLKLESECSAPGEQPKFLGIREQRVTGLIIFILMGLSVFMTSVLKFIPMPVLYGVFLYMGVSSLKGIQFFDRIKLFGMPAKHQPDLIYLRYVPLWKVHIFTVIQLTCLVLLWVIKVSAAAVVFPMMVLALVFIRKLMDLCFTKRELSWLDDLMPESKKKKEDDKKKKEKEEAERMLQADDDTVHLPFEGGSLLQIPVKALKYSVDPSVVNISDEMAKTAQWKALSMNTENAKVTRSNTRDYSDLIRLRCLLNVQSSKQQLPAINFDSAQNSMTKSEPTIKAGGHRARGQWHESTEAVELENFSINYKNERNFSKHPQHKLFQEIFTALVKNRLICREWVNRAPSIHFLRVLICLRLLMRDPCYQYMEIVANEYLSYGEEQHSVDKLVNMTYIFQKLAAVKDQREWVTTSGAHKTLVNLLCARDSNVLLGALLALASLAESPGCREKISELNIVENLLMILHEYDLLSKRLTAELLRLLCAEPQVKEQVKLYEGVPVLLSLLHSDHLKLLWSVVWILVQVCEDPETSVEIRIWGGIKQLLHILRGDRNFVSDRSSIGSLSSANAAGRIQQLHLSEDLSPREIQENTFSLQAACCAALTELVLNDTNAHQVVQENGVYTIAKLILPTKQKNAARTNLLQCYAFRALRFLFSMERNRPLFKRLFPTDLFEIFIDIGHYVRDISAYEELVSRLNLLVEDELKQIAENIESINQNKAPSKYIGNYAILDHLGSGAFGCVYKVRKRSGQNLLAMKEVNLHNPAFGKDKKDRDSSVKNIVSELTIIKEQLCLALRYLHKEKRIVHRDLTPNNIMLGDKDKVTVTDFGLAKQKQENSKLTSVVGTILYSCPEVLKSEPYGEKADVWAAGCILYQMATLNPPFYSTNMLSLATKIVEAVYEPVPEGIYSEKVTDTISRCLTPDAEARPDIVEVSSMISDVMMKYLDSLSTSQLALEKKLERERRRTQRYFMEANRNAVTCHHELALLHETFEKASLSSSSSGAASLKSELSESADLPPEAFQASCGKEEDRACDEILSDDTFNLENIEKDIYSELDDELDISDNSSSSSSSPLKESTFTLLPLDLLLKVPPLMLRAHVKELEAELVTGWQSHSLPAVILRNLKDHASAGIAVSQRKVRQISDPIQQILIQLHKVIYITQLPPALHHNLKRRVIERFKKSLFSQQSNPCNLKSEIKKLSQGSPEPIEPNFFTADYHLLRHSAGGNSLSPNDPTGLPTSFDLEEGITYEQMQTVIEEVLEESGYYNFTSNRFANILIVIIIIVIVKYY</sequence>
<evidence type="ECO:0000256" key="19">
    <source>
        <dbReference type="ARBA" id="ARBA00023157"/>
    </source>
</evidence>
<dbReference type="Gene3D" id="1.10.510.10">
    <property type="entry name" value="Transferase(Phosphotransferase) domain 1"/>
    <property type="match status" value="2"/>
</dbReference>
<dbReference type="InterPro" id="IPR011989">
    <property type="entry name" value="ARM-like"/>
</dbReference>
<feature type="transmembrane region" description="Helical" evidence="27">
    <location>
        <begin position="1460"/>
        <end position="1481"/>
    </location>
</feature>
<dbReference type="InterPro" id="IPR032385">
    <property type="entry name" value="T-box_assoc"/>
</dbReference>
<evidence type="ECO:0000256" key="27">
    <source>
        <dbReference type="RuleBase" id="RU362035"/>
    </source>
</evidence>
<keyword evidence="14" id="KW-0805">Transcription regulation</keyword>
<dbReference type="FunFam" id="1.25.10.10:FF:000612">
    <property type="entry name" value="Serine/threonine-protein kinase Nek10"/>
    <property type="match status" value="1"/>
</dbReference>
<dbReference type="PROSITE" id="PS50011">
    <property type="entry name" value="PROTEIN_KINASE_DOM"/>
    <property type="match status" value="1"/>
</dbReference>